<feature type="compositionally biased region" description="Polar residues" evidence="1">
    <location>
        <begin position="86"/>
        <end position="109"/>
    </location>
</feature>
<gene>
    <name evidence="2" type="ORF">M422DRAFT_268530</name>
</gene>
<evidence type="ECO:0000313" key="2">
    <source>
        <dbReference type="EMBL" id="KIJ29962.1"/>
    </source>
</evidence>
<organism evidence="2 3">
    <name type="scientific">Sphaerobolus stellatus (strain SS14)</name>
    <dbReference type="NCBI Taxonomy" id="990650"/>
    <lineage>
        <taxon>Eukaryota</taxon>
        <taxon>Fungi</taxon>
        <taxon>Dikarya</taxon>
        <taxon>Basidiomycota</taxon>
        <taxon>Agaricomycotina</taxon>
        <taxon>Agaricomycetes</taxon>
        <taxon>Phallomycetidae</taxon>
        <taxon>Geastrales</taxon>
        <taxon>Sphaerobolaceae</taxon>
        <taxon>Sphaerobolus</taxon>
    </lineage>
</organism>
<dbReference type="AlphaFoldDB" id="A0A0C9UMC9"/>
<protein>
    <submittedName>
        <fullName evidence="2">Uncharacterized protein</fullName>
    </submittedName>
</protein>
<sequence length="109" mass="11674">MPLDLAPQLTAHWANGAERMGRPHQPAAAITEMIVPDLADSATSACSAKAGTKRKTALATSNNIEACWKKLRYTRGFLWSVDEEPSTPSASSTIYSTLLPSPSQSELSN</sequence>
<keyword evidence="3" id="KW-1185">Reference proteome</keyword>
<name>A0A0C9UMC9_SPHS4</name>
<proteinExistence type="predicted"/>
<evidence type="ECO:0000256" key="1">
    <source>
        <dbReference type="SAM" id="MobiDB-lite"/>
    </source>
</evidence>
<accession>A0A0C9UMC9</accession>
<evidence type="ECO:0000313" key="3">
    <source>
        <dbReference type="Proteomes" id="UP000054279"/>
    </source>
</evidence>
<dbReference type="HOGENOM" id="CLU_2185608_0_0_1"/>
<feature type="region of interest" description="Disordered" evidence="1">
    <location>
        <begin position="83"/>
        <end position="109"/>
    </location>
</feature>
<dbReference type="EMBL" id="KN837271">
    <property type="protein sequence ID" value="KIJ29962.1"/>
    <property type="molecule type" value="Genomic_DNA"/>
</dbReference>
<reference evidence="2 3" key="1">
    <citation type="submission" date="2014-06" db="EMBL/GenBank/DDBJ databases">
        <title>Evolutionary Origins and Diversification of the Mycorrhizal Mutualists.</title>
        <authorList>
            <consortium name="DOE Joint Genome Institute"/>
            <consortium name="Mycorrhizal Genomics Consortium"/>
            <person name="Kohler A."/>
            <person name="Kuo A."/>
            <person name="Nagy L.G."/>
            <person name="Floudas D."/>
            <person name="Copeland A."/>
            <person name="Barry K.W."/>
            <person name="Cichocki N."/>
            <person name="Veneault-Fourrey C."/>
            <person name="LaButti K."/>
            <person name="Lindquist E.A."/>
            <person name="Lipzen A."/>
            <person name="Lundell T."/>
            <person name="Morin E."/>
            <person name="Murat C."/>
            <person name="Riley R."/>
            <person name="Ohm R."/>
            <person name="Sun H."/>
            <person name="Tunlid A."/>
            <person name="Henrissat B."/>
            <person name="Grigoriev I.V."/>
            <person name="Hibbett D.S."/>
            <person name="Martin F."/>
        </authorList>
    </citation>
    <scope>NUCLEOTIDE SEQUENCE [LARGE SCALE GENOMIC DNA]</scope>
    <source>
        <strain evidence="2 3">SS14</strain>
    </source>
</reference>
<dbReference type="Proteomes" id="UP000054279">
    <property type="component" value="Unassembled WGS sequence"/>
</dbReference>